<dbReference type="InterPro" id="IPR027417">
    <property type="entry name" value="P-loop_NTPase"/>
</dbReference>
<evidence type="ECO:0000256" key="1">
    <source>
        <dbReference type="SAM" id="Coils"/>
    </source>
</evidence>
<comment type="caution">
    <text evidence="5">The sequence shown here is derived from an EMBL/GenBank/DDBJ whole genome shotgun (WGS) entry which is preliminary data.</text>
</comment>
<name>A0A9P8UKU4_9PEZI</name>
<accession>A0A9P8UKU4</accession>
<keyword evidence="1" id="KW-0175">Coiled coil</keyword>
<keyword evidence="6" id="KW-1185">Reference proteome</keyword>
<evidence type="ECO:0000313" key="5">
    <source>
        <dbReference type="EMBL" id="KAH6654028.1"/>
    </source>
</evidence>
<feature type="region of interest" description="Disordered" evidence="2">
    <location>
        <begin position="418"/>
        <end position="468"/>
    </location>
</feature>
<dbReference type="SUPFAM" id="SSF52540">
    <property type="entry name" value="P-loop containing nucleoside triphosphate hydrolases"/>
    <property type="match status" value="2"/>
</dbReference>
<proteinExistence type="predicted"/>
<dbReference type="Proteomes" id="UP000758603">
    <property type="component" value="Unassembled WGS sequence"/>
</dbReference>
<dbReference type="InterPro" id="IPR045063">
    <property type="entry name" value="Dynamin_N"/>
</dbReference>
<evidence type="ECO:0008006" key="7">
    <source>
        <dbReference type="Google" id="ProtNLM"/>
    </source>
</evidence>
<feature type="domain" description="DUF7605" evidence="4">
    <location>
        <begin position="731"/>
        <end position="889"/>
    </location>
</feature>
<dbReference type="EMBL" id="JAGPXC010000004">
    <property type="protein sequence ID" value="KAH6654028.1"/>
    <property type="molecule type" value="Genomic_DNA"/>
</dbReference>
<feature type="domain" description="Dynamin N-terminal" evidence="3">
    <location>
        <begin position="80"/>
        <end position="315"/>
    </location>
</feature>
<dbReference type="RefSeq" id="XP_045958298.1">
    <property type="nucleotide sequence ID" value="XM_046097993.1"/>
</dbReference>
<dbReference type="GeneID" id="70126885"/>
<reference evidence="5" key="1">
    <citation type="journal article" date="2021" name="Nat. Commun.">
        <title>Genetic determinants of endophytism in the Arabidopsis root mycobiome.</title>
        <authorList>
            <person name="Mesny F."/>
            <person name="Miyauchi S."/>
            <person name="Thiergart T."/>
            <person name="Pickel B."/>
            <person name="Atanasova L."/>
            <person name="Karlsson M."/>
            <person name="Huettel B."/>
            <person name="Barry K.W."/>
            <person name="Haridas S."/>
            <person name="Chen C."/>
            <person name="Bauer D."/>
            <person name="Andreopoulos W."/>
            <person name="Pangilinan J."/>
            <person name="LaButti K."/>
            <person name="Riley R."/>
            <person name="Lipzen A."/>
            <person name="Clum A."/>
            <person name="Drula E."/>
            <person name="Henrissat B."/>
            <person name="Kohler A."/>
            <person name="Grigoriev I.V."/>
            <person name="Martin F.M."/>
            <person name="Hacquard S."/>
        </authorList>
    </citation>
    <scope>NUCLEOTIDE SEQUENCE</scope>
    <source>
        <strain evidence="5">MPI-SDFR-AT-0073</strain>
    </source>
</reference>
<evidence type="ECO:0000313" key="6">
    <source>
        <dbReference type="Proteomes" id="UP000758603"/>
    </source>
</evidence>
<evidence type="ECO:0000259" key="3">
    <source>
        <dbReference type="Pfam" id="PF00350"/>
    </source>
</evidence>
<dbReference type="PANTHER" id="PTHR36681">
    <property type="entry name" value="NUCLEAR GTPASE, GERMINAL CENTER-ASSOCIATED, TANDEM DUPLICATE 3"/>
    <property type="match status" value="1"/>
</dbReference>
<sequence>MATTINTTSDEIAGITIQRLNQVIARGIPSELEEVVDCTKTTLGNISPLLQSFTDNPNASRCLKGVEDLMLSYKAAHIIIGLVGETGSGKSSLINALIGEKKIVPTNCMRACTAVSTEISWNESELPEERYQAEIEFITREEWRAELGHLFSDLSDSNSSTFTTNNKDSDAGVAWAKIKSIYPLLELEALTKTNESCLARDASIRGLLGSTEKIYAPSADLLYKRVHQYIDSKEKNSDSRESSGPSELWPLIKVVRIFLKSEILRNGIVLVDLPGVGDSNAARATVADKYLEKCNGIWVVAPIIRAVDNKAAQHLLGETFKMQLKFDGGFSIVSFVCSRTDEILIEEAVESLKNRCENLDSEYRDLLALKDRVDVEVPAKIAEIEQLRDTITKASKEASSLNKKLQVWQTLATKQAQGHPVSAPLTEGSKRKCTTQSSQSSKRRRSQHIIIDLTDDEDEDANASGNGRSLSAEEIQTMLSRLAVENIGIKKNIRELKARIITIDDDAQALEDKCKESESNLLSRCITERNKYSRTDIQNHFAQGIELLDQETAIRENAENFDHNHRIRDYKQIADSLPVFCVSSRAYQAKMYPTKADAEFAGFVDFDQTEIPQLKAHAQRMTELGRVAACTKFLSSCLRVFQSLRAWLDVKDLDVSISEAEAAREIQIVKDCILELEKTLDSAAKKSVVDCRDIFRKQLYRGFDIAVKKASLSVSDIASGWGTPKDEGGLYHWATYGAVCRRGGIYARKGQDKIDFNENLVKPFKVLIADAWEATFSRDLPRILNDFYLTTKIAIEGFHGRIRSDVQHKGTANRIDMLRPQLMMHIEAIKSSQAEFGQNIDGWQREANRELTPGIKQAMANAWSSCKQEKGRGSIARMRDIVCEQVQRNQKTMFEKSSKLAKKHLDIM</sequence>
<gene>
    <name evidence="5" type="ORF">BKA67DRAFT_518272</name>
</gene>
<protein>
    <recommendedName>
        <fullName evidence="7">Nuclear GTPase SLIP-GC</fullName>
    </recommendedName>
</protein>
<dbReference type="Pfam" id="PF24564">
    <property type="entry name" value="DUF7605"/>
    <property type="match status" value="1"/>
</dbReference>
<dbReference type="OrthoDB" id="3598281at2759"/>
<evidence type="ECO:0000259" key="4">
    <source>
        <dbReference type="Pfam" id="PF24564"/>
    </source>
</evidence>
<organism evidence="5 6">
    <name type="scientific">Truncatella angustata</name>
    <dbReference type="NCBI Taxonomy" id="152316"/>
    <lineage>
        <taxon>Eukaryota</taxon>
        <taxon>Fungi</taxon>
        <taxon>Dikarya</taxon>
        <taxon>Ascomycota</taxon>
        <taxon>Pezizomycotina</taxon>
        <taxon>Sordariomycetes</taxon>
        <taxon>Xylariomycetidae</taxon>
        <taxon>Amphisphaeriales</taxon>
        <taxon>Sporocadaceae</taxon>
        <taxon>Truncatella</taxon>
    </lineage>
</organism>
<feature type="coiled-coil region" evidence="1">
    <location>
        <begin position="349"/>
        <end position="404"/>
    </location>
</feature>
<dbReference type="Pfam" id="PF00350">
    <property type="entry name" value="Dynamin_N"/>
    <property type="match status" value="1"/>
</dbReference>
<evidence type="ECO:0000256" key="2">
    <source>
        <dbReference type="SAM" id="MobiDB-lite"/>
    </source>
</evidence>
<dbReference type="PANTHER" id="PTHR36681:SF3">
    <property type="entry name" value="NUCLEAR GTPASE, GERMINAL CENTER-ASSOCIATED, TANDEM DUPLICATE 3"/>
    <property type="match status" value="1"/>
</dbReference>
<dbReference type="AlphaFoldDB" id="A0A9P8UKU4"/>
<dbReference type="Gene3D" id="3.40.50.300">
    <property type="entry name" value="P-loop containing nucleotide triphosphate hydrolases"/>
    <property type="match status" value="1"/>
</dbReference>
<dbReference type="InterPro" id="IPR056024">
    <property type="entry name" value="DUF7605"/>
</dbReference>